<dbReference type="NCBIfam" id="TIGR01903">
    <property type="entry name" value="cas5_csm4"/>
    <property type="match status" value="1"/>
</dbReference>
<evidence type="ECO:0000256" key="3">
    <source>
        <dbReference type="ARBA" id="ARBA00022884"/>
    </source>
</evidence>
<evidence type="ECO:0000256" key="4">
    <source>
        <dbReference type="ARBA" id="ARBA00023118"/>
    </source>
</evidence>
<dbReference type="Proteomes" id="UP001200513">
    <property type="component" value="Chromosome"/>
</dbReference>
<protein>
    <recommendedName>
        <fullName evidence="2">CRISPR system Cms protein Csm4</fullName>
    </recommendedName>
</protein>
<sequence length="318" mass="35904">MISKRISLYFNSGASNQNFHSNTLARAIISNSIELYGEEVVKKLTSQPFAVTDLFPFIKSEKGKIFLLPKPLFPLFLVEGQIINYKAFKKAKYITEKAFEIYTKDGQDKFTQLDVEKGIIKLIKEETKIEFVSDVRPRNALLRATPPSTKSDEQRETNQFFFTEMFGLEKNGCYFVISAQDKNNMEILLSSIKLLAHRGLGGDISVGNGSFKIDSIEDYTTDASETQQKMLLSNWIPSLKDKEEGISIKYYNLLEYSPISITSKQTPNPLKATRLIQAGSIIENVHSEIIGTHIQIGTEKEPSFSWGYALTRGIKGIE</sequence>
<evidence type="ECO:0000313" key="5">
    <source>
        <dbReference type="EMBL" id="UJG44413.1"/>
    </source>
</evidence>
<dbReference type="AlphaFoldDB" id="A0A9Y1FQE5"/>
<proteinExistence type="inferred from homology"/>
<keyword evidence="4" id="KW-0051">Antiviral defense</keyword>
<name>A0A9Y1FQE5_9ARCH</name>
<dbReference type="InterPro" id="IPR005510">
    <property type="entry name" value="Csm4"/>
</dbReference>
<organism evidence="5">
    <name type="scientific">Candidatus Heimdallarchaeum endolithica</name>
    <dbReference type="NCBI Taxonomy" id="2876572"/>
    <lineage>
        <taxon>Archaea</taxon>
        <taxon>Promethearchaeati</taxon>
        <taxon>Candidatus Heimdallarchaeota</taxon>
        <taxon>Candidatus Heimdallarchaeia (ex Rinke et al. 2021) (nom. nud.)</taxon>
        <taxon>Candidatus Heimdallarchaeales</taxon>
        <taxon>Candidatus Heimdallarchaeaceae</taxon>
        <taxon>Candidatus Heimdallarchaeum</taxon>
    </lineage>
</organism>
<comment type="similarity">
    <text evidence="1">Belongs to the CRISPR-associated Csm4 family.</text>
</comment>
<dbReference type="GO" id="GO:0003723">
    <property type="term" value="F:RNA binding"/>
    <property type="evidence" value="ECO:0007669"/>
    <property type="project" value="UniProtKB-KW"/>
</dbReference>
<dbReference type="EMBL" id="CP084167">
    <property type="protein sequence ID" value="UJG44413.1"/>
    <property type="molecule type" value="Genomic_DNA"/>
</dbReference>
<keyword evidence="3" id="KW-0694">RNA-binding</keyword>
<evidence type="ECO:0000256" key="2">
    <source>
        <dbReference type="ARBA" id="ARBA00016109"/>
    </source>
</evidence>
<dbReference type="GO" id="GO:0051607">
    <property type="term" value="P:defense response to virus"/>
    <property type="evidence" value="ECO:0007669"/>
    <property type="project" value="UniProtKB-KW"/>
</dbReference>
<accession>A0A9Y1FQE5</accession>
<reference evidence="5" key="1">
    <citation type="journal article" date="2022" name="Nat. Microbiol.">
        <title>Unique mobile elements and scalable gene flow at the prokaryote-eukaryote boundary revealed by circularized Asgard archaea genomes.</title>
        <authorList>
            <person name="Wu F."/>
            <person name="Speth D.R."/>
            <person name="Philosof A."/>
            <person name="Cremiere A."/>
            <person name="Narayanan A."/>
            <person name="Barco R.A."/>
            <person name="Connon S.A."/>
            <person name="Amend J.P."/>
            <person name="Antoshechkin I.A."/>
            <person name="Orphan V.J."/>
        </authorList>
    </citation>
    <scope>NUCLEOTIDE SEQUENCE</scope>
    <source>
        <strain evidence="5">PR6</strain>
    </source>
</reference>
<gene>
    <name evidence="5" type="primary">csm4</name>
    <name evidence="5" type="ORF">K9W46_04335</name>
</gene>
<evidence type="ECO:0000256" key="1">
    <source>
        <dbReference type="ARBA" id="ARBA00005772"/>
    </source>
</evidence>